<evidence type="ECO:0000256" key="2">
    <source>
        <dbReference type="ARBA" id="ARBA00022729"/>
    </source>
</evidence>
<protein>
    <submittedName>
        <fullName evidence="4">Phospholipid-binding lipoprotein MlaA</fullName>
    </submittedName>
</protein>
<dbReference type="STRING" id="282683.SAMN04488105_105288"/>
<dbReference type="PANTHER" id="PTHR30035">
    <property type="entry name" value="LIPOPROTEIN VACJ-RELATED"/>
    <property type="match status" value="1"/>
</dbReference>
<keyword evidence="2 3" id="KW-0732">Signal</keyword>
<proteinExistence type="inferred from homology"/>
<evidence type="ECO:0000313" key="4">
    <source>
        <dbReference type="EMBL" id="SDE61627.1"/>
    </source>
</evidence>
<accession>A0A1G7EDE2</accession>
<organism evidence="4 5">
    <name type="scientific">Salipiger thiooxidans</name>
    <dbReference type="NCBI Taxonomy" id="282683"/>
    <lineage>
        <taxon>Bacteria</taxon>
        <taxon>Pseudomonadati</taxon>
        <taxon>Pseudomonadota</taxon>
        <taxon>Alphaproteobacteria</taxon>
        <taxon>Rhodobacterales</taxon>
        <taxon>Roseobacteraceae</taxon>
        <taxon>Salipiger</taxon>
    </lineage>
</organism>
<dbReference type="PANTHER" id="PTHR30035:SF3">
    <property type="entry name" value="INTERMEMBRANE PHOSPHOLIPID TRANSPORT SYSTEM LIPOPROTEIN MLAA"/>
    <property type="match status" value="1"/>
</dbReference>
<dbReference type="PRINTS" id="PR01805">
    <property type="entry name" value="VACJLIPOPROT"/>
</dbReference>
<keyword evidence="4" id="KW-0449">Lipoprotein</keyword>
<dbReference type="GO" id="GO:0016020">
    <property type="term" value="C:membrane"/>
    <property type="evidence" value="ECO:0007669"/>
    <property type="project" value="InterPro"/>
</dbReference>
<dbReference type="Proteomes" id="UP000198994">
    <property type="component" value="Unassembled WGS sequence"/>
</dbReference>
<dbReference type="GO" id="GO:0120010">
    <property type="term" value="P:intermembrane phospholipid transfer"/>
    <property type="evidence" value="ECO:0007669"/>
    <property type="project" value="TreeGrafter"/>
</dbReference>
<evidence type="ECO:0000313" key="5">
    <source>
        <dbReference type="Proteomes" id="UP000198994"/>
    </source>
</evidence>
<evidence type="ECO:0000256" key="1">
    <source>
        <dbReference type="ARBA" id="ARBA00010634"/>
    </source>
</evidence>
<name>A0A1G7EDE2_9RHOB</name>
<dbReference type="Pfam" id="PF04333">
    <property type="entry name" value="MlaA"/>
    <property type="match status" value="1"/>
</dbReference>
<gene>
    <name evidence="4" type="ORF">SAMN04488105_105288</name>
</gene>
<dbReference type="AlphaFoldDB" id="A0A1G7EDE2"/>
<sequence>MPFTRGEYPTPLLRSCAVLVLALGLSACAVPGPGEAPDGIYDPNEGANRQAHAFNKRLDSALSGGDGPGVLSKVPAPVSAGIDNMSDTIRLPRTVVNQLLQARLGRAARNTLRFGVNATVGVVGLFDVASHLGMPEDKSDFGETLYVWGLPEGAYMELPVLGPATERDAVGMAVDVFTNPLYYVLSWPEITAALGVRVADKALTRAEYGDSVDALLYGSADSYAQLRTIYLQNRRFELGDETSGGEDYIDPEALDTEGF</sequence>
<dbReference type="OrthoDB" id="9785326at2"/>
<reference evidence="5" key="1">
    <citation type="submission" date="2016-10" db="EMBL/GenBank/DDBJ databases">
        <authorList>
            <person name="Varghese N."/>
            <person name="Submissions S."/>
        </authorList>
    </citation>
    <scope>NUCLEOTIDE SEQUENCE [LARGE SCALE GENOMIC DNA]</scope>
    <source>
        <strain evidence="5">DSM 10146</strain>
    </source>
</reference>
<keyword evidence="5" id="KW-1185">Reference proteome</keyword>
<comment type="similarity">
    <text evidence="1">Belongs to the MlaA family.</text>
</comment>
<feature type="signal peptide" evidence="3">
    <location>
        <begin position="1"/>
        <end position="29"/>
    </location>
</feature>
<feature type="chain" id="PRO_5011443586" evidence="3">
    <location>
        <begin position="30"/>
        <end position="259"/>
    </location>
</feature>
<evidence type="ECO:0000256" key="3">
    <source>
        <dbReference type="SAM" id="SignalP"/>
    </source>
</evidence>
<dbReference type="PROSITE" id="PS51257">
    <property type="entry name" value="PROKAR_LIPOPROTEIN"/>
    <property type="match status" value="1"/>
</dbReference>
<dbReference type="EMBL" id="FNAV01000005">
    <property type="protein sequence ID" value="SDE61627.1"/>
    <property type="molecule type" value="Genomic_DNA"/>
</dbReference>
<dbReference type="InterPro" id="IPR007428">
    <property type="entry name" value="MlaA"/>
</dbReference>
<dbReference type="RefSeq" id="WP_089958334.1">
    <property type="nucleotide sequence ID" value="NZ_FNAV01000005.1"/>
</dbReference>